<evidence type="ECO:0000256" key="8">
    <source>
        <dbReference type="PIRSR" id="PIRSR618044-2"/>
    </source>
</evidence>
<dbReference type="PRINTS" id="PR00725">
    <property type="entry name" value="DADACBPTASE1"/>
</dbReference>
<dbReference type="AlphaFoldDB" id="A0A2T2WN62"/>
<dbReference type="GO" id="GO:0009252">
    <property type="term" value="P:peptidoglycan biosynthetic process"/>
    <property type="evidence" value="ECO:0007669"/>
    <property type="project" value="UniProtKB-KW"/>
</dbReference>
<comment type="caution">
    <text evidence="11">The sequence shown here is derived from an EMBL/GenBank/DDBJ whole genome shotgun (WGS) entry which is preliminary data.</text>
</comment>
<organism evidence="11 12">
    <name type="scientific">Sulfobacillus acidophilus</name>
    <dbReference type="NCBI Taxonomy" id="53633"/>
    <lineage>
        <taxon>Bacteria</taxon>
        <taxon>Bacillati</taxon>
        <taxon>Bacillota</taxon>
        <taxon>Clostridia</taxon>
        <taxon>Eubacteriales</taxon>
        <taxon>Clostridiales Family XVII. Incertae Sedis</taxon>
        <taxon>Sulfobacillus</taxon>
    </lineage>
</organism>
<proteinExistence type="inferred from homology"/>
<keyword evidence="2" id="KW-0732">Signal</keyword>
<keyword evidence="11" id="KW-0645">Protease</keyword>
<gene>
    <name evidence="11" type="ORF">C7B45_02195</name>
</gene>
<dbReference type="InterPro" id="IPR001967">
    <property type="entry name" value="Peptidase_S11_N"/>
</dbReference>
<dbReference type="Gene3D" id="3.40.710.10">
    <property type="entry name" value="DD-peptidase/beta-lactamase superfamily"/>
    <property type="match status" value="1"/>
</dbReference>
<feature type="binding site" evidence="8">
    <location>
        <position position="231"/>
    </location>
    <ligand>
        <name>substrate</name>
    </ligand>
</feature>
<evidence type="ECO:0000256" key="5">
    <source>
        <dbReference type="ARBA" id="ARBA00022984"/>
    </source>
</evidence>
<dbReference type="Proteomes" id="UP000241848">
    <property type="component" value="Unassembled WGS sequence"/>
</dbReference>
<name>A0A2T2WN62_9FIRM</name>
<dbReference type="PANTHER" id="PTHR21581">
    <property type="entry name" value="D-ALANYL-D-ALANINE CARBOXYPEPTIDASE"/>
    <property type="match status" value="1"/>
</dbReference>
<comment type="similarity">
    <text evidence="1 9">Belongs to the peptidase S11 family.</text>
</comment>
<accession>A0A2T2WN62</accession>
<sequence length="295" mass="31806">MLHRSSKPSIALSPHRKVIAIKTKLSAPATVTLPRKSAAAMLPFSIGENSGVLWNLSTGQLLWAYHPYLREPYASTTKLMTIYLIIHRLPLSQVVSISPLAAGTTGSDIRMEVGEHFTVRQLLYALMLASANDAAVALAQQEAGTVPAFLAQMRKETTDLGMTGTTYADPDGLSPGSAGSAWDLSIIARADMESPLFRRIVKTKEISLPNNPVVRNLNTLLFLDPSVIGIKTGWTTAAGFNLVFAATRPVDGHKVTLLGVIMHGQDGFPPEDEDAEKILNWGFHQVKITGATTPP</sequence>
<feature type="active site" description="Acyl-ester intermediate" evidence="7">
    <location>
        <position position="75"/>
    </location>
</feature>
<evidence type="ECO:0000259" key="10">
    <source>
        <dbReference type="Pfam" id="PF00768"/>
    </source>
</evidence>
<dbReference type="GO" id="GO:0008360">
    <property type="term" value="P:regulation of cell shape"/>
    <property type="evidence" value="ECO:0007669"/>
    <property type="project" value="UniProtKB-KW"/>
</dbReference>
<feature type="active site" description="Proton acceptor" evidence="7">
    <location>
        <position position="78"/>
    </location>
</feature>
<evidence type="ECO:0000256" key="6">
    <source>
        <dbReference type="ARBA" id="ARBA00023316"/>
    </source>
</evidence>
<keyword evidence="11" id="KW-0121">Carboxypeptidase</keyword>
<dbReference type="PANTHER" id="PTHR21581:SF33">
    <property type="entry name" value="D-ALANYL-D-ALANINE CARBOXYPEPTIDASE DACB"/>
    <property type="match status" value="1"/>
</dbReference>
<keyword evidence="3" id="KW-0378">Hydrolase</keyword>
<evidence type="ECO:0000256" key="3">
    <source>
        <dbReference type="ARBA" id="ARBA00022801"/>
    </source>
</evidence>
<keyword evidence="4" id="KW-0133">Cell shape</keyword>
<evidence type="ECO:0000313" key="12">
    <source>
        <dbReference type="Proteomes" id="UP000241848"/>
    </source>
</evidence>
<evidence type="ECO:0000313" key="11">
    <source>
        <dbReference type="EMBL" id="PSR23677.1"/>
    </source>
</evidence>
<evidence type="ECO:0000256" key="2">
    <source>
        <dbReference type="ARBA" id="ARBA00022729"/>
    </source>
</evidence>
<feature type="active site" evidence="7">
    <location>
        <position position="130"/>
    </location>
</feature>
<feature type="domain" description="Peptidase S11 D-alanyl-D-alanine carboxypeptidase A N-terminal" evidence="10">
    <location>
        <begin position="45"/>
        <end position="248"/>
    </location>
</feature>
<dbReference type="SUPFAM" id="SSF56601">
    <property type="entry name" value="beta-lactamase/transpeptidase-like"/>
    <property type="match status" value="1"/>
</dbReference>
<evidence type="ECO:0000256" key="4">
    <source>
        <dbReference type="ARBA" id="ARBA00022960"/>
    </source>
</evidence>
<dbReference type="InterPro" id="IPR012338">
    <property type="entry name" value="Beta-lactam/transpept-like"/>
</dbReference>
<keyword evidence="5" id="KW-0573">Peptidoglycan synthesis</keyword>
<evidence type="ECO:0000256" key="7">
    <source>
        <dbReference type="PIRSR" id="PIRSR618044-1"/>
    </source>
</evidence>
<dbReference type="Pfam" id="PF00768">
    <property type="entry name" value="Peptidase_S11"/>
    <property type="match status" value="1"/>
</dbReference>
<dbReference type="GO" id="GO:0006508">
    <property type="term" value="P:proteolysis"/>
    <property type="evidence" value="ECO:0007669"/>
    <property type="project" value="InterPro"/>
</dbReference>
<dbReference type="GO" id="GO:0009002">
    <property type="term" value="F:serine-type D-Ala-D-Ala carboxypeptidase activity"/>
    <property type="evidence" value="ECO:0007669"/>
    <property type="project" value="InterPro"/>
</dbReference>
<protein>
    <submittedName>
        <fullName evidence="11">D-alanyl-D-alanine carboxypeptidase</fullName>
    </submittedName>
</protein>
<evidence type="ECO:0000256" key="1">
    <source>
        <dbReference type="ARBA" id="ARBA00007164"/>
    </source>
</evidence>
<dbReference type="GO" id="GO:0071555">
    <property type="term" value="P:cell wall organization"/>
    <property type="evidence" value="ECO:0007669"/>
    <property type="project" value="UniProtKB-KW"/>
</dbReference>
<keyword evidence="6" id="KW-0961">Cell wall biogenesis/degradation</keyword>
<dbReference type="InterPro" id="IPR018044">
    <property type="entry name" value="Peptidase_S11"/>
</dbReference>
<evidence type="ECO:0000256" key="9">
    <source>
        <dbReference type="RuleBase" id="RU004016"/>
    </source>
</evidence>
<dbReference type="EMBL" id="PXYV01000004">
    <property type="protein sequence ID" value="PSR23677.1"/>
    <property type="molecule type" value="Genomic_DNA"/>
</dbReference>
<reference evidence="11 12" key="1">
    <citation type="journal article" date="2014" name="BMC Genomics">
        <title>Comparison of environmental and isolate Sulfobacillus genomes reveals diverse carbon, sulfur, nitrogen, and hydrogen metabolisms.</title>
        <authorList>
            <person name="Justice N.B."/>
            <person name="Norman A."/>
            <person name="Brown C.T."/>
            <person name="Singh A."/>
            <person name="Thomas B.C."/>
            <person name="Banfield J.F."/>
        </authorList>
    </citation>
    <scope>NUCLEOTIDE SEQUENCE [LARGE SCALE GENOMIC DNA]</scope>
    <source>
        <strain evidence="11">AMDSBA3</strain>
    </source>
</reference>